<keyword evidence="6" id="KW-0016">Alginate biosynthesis</keyword>
<evidence type="ECO:0000256" key="1">
    <source>
        <dbReference type="ARBA" id="ARBA00004418"/>
    </source>
</evidence>
<feature type="transmembrane region" description="Helical" evidence="7">
    <location>
        <begin position="12"/>
        <end position="30"/>
    </location>
</feature>
<dbReference type="Gene3D" id="3.40.50.1110">
    <property type="entry name" value="SGNH hydrolase"/>
    <property type="match status" value="1"/>
</dbReference>
<comment type="pathway">
    <text evidence="2">Glycan biosynthesis; alginate biosynthesis.</text>
</comment>
<evidence type="ECO:0000256" key="2">
    <source>
        <dbReference type="ARBA" id="ARBA00005182"/>
    </source>
</evidence>
<keyword evidence="3" id="KW-0808">Transferase</keyword>
<accession>A0A330L0S9</accession>
<dbReference type="SUPFAM" id="SSF52266">
    <property type="entry name" value="SGNH hydrolase"/>
    <property type="match status" value="1"/>
</dbReference>
<keyword evidence="7" id="KW-0812">Transmembrane</keyword>
<dbReference type="GO" id="GO:0042121">
    <property type="term" value="P:alginic acid biosynthetic process"/>
    <property type="evidence" value="ECO:0007669"/>
    <property type="project" value="UniProtKB-UniPathway"/>
</dbReference>
<protein>
    <recommendedName>
        <fullName evidence="8">PAS domain-containing protein</fullName>
    </recommendedName>
</protein>
<dbReference type="InterPro" id="IPR000014">
    <property type="entry name" value="PAS"/>
</dbReference>
<organism evidence="9 10">
    <name type="scientific">Nitrospira lenta</name>
    <dbReference type="NCBI Taxonomy" id="1436998"/>
    <lineage>
        <taxon>Bacteria</taxon>
        <taxon>Pseudomonadati</taxon>
        <taxon>Nitrospirota</taxon>
        <taxon>Nitrospiria</taxon>
        <taxon>Nitrospirales</taxon>
        <taxon>Nitrospiraceae</taxon>
        <taxon>Nitrospira</taxon>
    </lineage>
</organism>
<dbReference type="Proteomes" id="UP000248168">
    <property type="component" value="Unassembled WGS sequence"/>
</dbReference>
<dbReference type="GO" id="GO:0016740">
    <property type="term" value="F:transferase activity"/>
    <property type="evidence" value="ECO:0007669"/>
    <property type="project" value="UniProtKB-KW"/>
</dbReference>
<evidence type="ECO:0000256" key="3">
    <source>
        <dbReference type="ARBA" id="ARBA00022679"/>
    </source>
</evidence>
<keyword evidence="4" id="KW-0732">Signal</keyword>
<dbReference type="GO" id="GO:0042597">
    <property type="term" value="C:periplasmic space"/>
    <property type="evidence" value="ECO:0007669"/>
    <property type="project" value="UniProtKB-SubCell"/>
</dbReference>
<dbReference type="PROSITE" id="PS50112">
    <property type="entry name" value="PAS"/>
    <property type="match status" value="1"/>
</dbReference>
<feature type="domain" description="PAS" evidence="8">
    <location>
        <begin position="457"/>
        <end position="509"/>
    </location>
</feature>
<evidence type="ECO:0000259" key="8">
    <source>
        <dbReference type="PROSITE" id="PS50112"/>
    </source>
</evidence>
<reference evidence="10" key="1">
    <citation type="submission" date="2018-04" db="EMBL/GenBank/DDBJ databases">
        <authorList>
            <person name="Lucker S."/>
            <person name="Sakoula D."/>
        </authorList>
    </citation>
    <scope>NUCLEOTIDE SEQUENCE [LARGE SCALE GENOMIC DNA]</scope>
</reference>
<dbReference type="InterPro" id="IPR036514">
    <property type="entry name" value="SGNH_hydro_sf"/>
</dbReference>
<dbReference type="GO" id="GO:0016788">
    <property type="term" value="F:hydrolase activity, acting on ester bonds"/>
    <property type="evidence" value="ECO:0007669"/>
    <property type="project" value="UniProtKB-ARBA"/>
</dbReference>
<proteinExistence type="predicted"/>
<evidence type="ECO:0000256" key="4">
    <source>
        <dbReference type="ARBA" id="ARBA00022729"/>
    </source>
</evidence>
<dbReference type="Gene3D" id="3.30.450.20">
    <property type="entry name" value="PAS domain"/>
    <property type="match status" value="1"/>
</dbReference>
<dbReference type="EMBL" id="OUNR01000001">
    <property type="protein sequence ID" value="SPP63254.1"/>
    <property type="molecule type" value="Genomic_DNA"/>
</dbReference>
<evidence type="ECO:0000256" key="7">
    <source>
        <dbReference type="SAM" id="Phobius"/>
    </source>
</evidence>
<dbReference type="Pfam" id="PF16822">
    <property type="entry name" value="ALGX"/>
    <property type="match status" value="1"/>
</dbReference>
<evidence type="ECO:0000313" key="10">
    <source>
        <dbReference type="Proteomes" id="UP000248168"/>
    </source>
</evidence>
<evidence type="ECO:0000256" key="6">
    <source>
        <dbReference type="ARBA" id="ARBA00022841"/>
    </source>
</evidence>
<keyword evidence="7" id="KW-0472">Membrane</keyword>
<dbReference type="InterPro" id="IPR031811">
    <property type="entry name" value="ALGX/ALGJ_SGNH-like"/>
</dbReference>
<name>A0A330L0S9_9BACT</name>
<dbReference type="SUPFAM" id="SSF55785">
    <property type="entry name" value="PYP-like sensor domain (PAS domain)"/>
    <property type="match status" value="1"/>
</dbReference>
<dbReference type="AlphaFoldDB" id="A0A330L0S9"/>
<gene>
    <name evidence="9" type="ORF">NITLEN_10340</name>
</gene>
<keyword evidence="7" id="KW-1133">Transmembrane helix</keyword>
<dbReference type="SMART" id="SM00091">
    <property type="entry name" value="PAS"/>
    <property type="match status" value="1"/>
</dbReference>
<dbReference type="UniPathway" id="UPA00286"/>
<comment type="subcellular location">
    <subcellularLocation>
        <location evidence="1">Periplasm</location>
    </subcellularLocation>
</comment>
<feature type="transmembrane region" description="Helical" evidence="7">
    <location>
        <begin position="42"/>
        <end position="61"/>
    </location>
</feature>
<keyword evidence="5" id="KW-0574">Periplasm</keyword>
<dbReference type="InterPro" id="IPR035965">
    <property type="entry name" value="PAS-like_dom_sf"/>
</dbReference>
<dbReference type="InParanoid" id="A0A330L0S9"/>
<feature type="transmembrane region" description="Helical" evidence="7">
    <location>
        <begin position="73"/>
        <end position="93"/>
    </location>
</feature>
<evidence type="ECO:0000313" key="9">
    <source>
        <dbReference type="EMBL" id="SPP63254.1"/>
    </source>
</evidence>
<evidence type="ECO:0000256" key="5">
    <source>
        <dbReference type="ARBA" id="ARBA00022764"/>
    </source>
</evidence>
<dbReference type="CDD" id="cd00130">
    <property type="entry name" value="PAS"/>
    <property type="match status" value="1"/>
</dbReference>
<keyword evidence="10" id="KW-1185">Reference proteome</keyword>
<dbReference type="RefSeq" id="WP_181416572.1">
    <property type="nucleotide sequence ID" value="NZ_OUNR01000001.1"/>
</dbReference>
<sequence length="573" mass="63967">MTVTSRSRIKRTILFITAALFVGGVVIAFKSGLSTAAPDARHLFSILGTSYFLAWGAYALLSHVSRDEIRSQFVLMTLSLVAALLLAEVPVWLNLIDYRKTFVSTSFLPWERPNYVPDRELLSLPRPGSTVKTVFGRGNIGESICLPVRPAEPFDVKYDKNGFRNEQDLAEAAVVVIGDSYIESPMMPGPVLATTRLAELYGGTVANLGQSGYGPQQELVVLKRYALTLRAKWIVWVFYEGNDLVDAQRYEERVSVLNGMWNSMNLAWDRSFVLNSLMALARWTHGCVPNQRIAGNYGLIDGGDGHEERVYFLDHTSSIVPTGQELKALQTTANSLKEAYELARSEGAGFMVAFAPTKFRVYHDIARFDGNAQGDLKWWVLNDLPERLHRLVSDISPDIRYVDLTPALSAAAKTKQLVFIPDDTHWTSDGHRVVAETLHAALTDAGQEPPARDERGTQAKAGGTVDIAKGALMVRNKDGTIRYWSDRASELYGWDKRSALGKVSHQLLHTVFPVSLQQIETELLARGFWEGRLVHERRDGTKVTVFSRWELQQDAESKDQSVTIVEINRKLPV</sequence>